<dbReference type="AlphaFoldDB" id="A0A0B1P0U5"/>
<proteinExistence type="predicted"/>
<dbReference type="STRING" id="52586.A0A0B1P0U5"/>
<protein>
    <submittedName>
        <fullName evidence="1">Putative pantetheine-phosphate adenylyltransferase family protein</fullName>
    </submittedName>
</protein>
<dbReference type="HOGENOM" id="CLU_035272_3_1_1"/>
<dbReference type="SUPFAM" id="SSF52374">
    <property type="entry name" value="Nucleotidylyl transferase"/>
    <property type="match status" value="1"/>
</dbReference>
<dbReference type="Proteomes" id="UP000030854">
    <property type="component" value="Unassembled WGS sequence"/>
</dbReference>
<keyword evidence="1" id="KW-0548">Nucleotidyltransferase</keyword>
<gene>
    <name evidence="1" type="ORF">EV44_g3130</name>
</gene>
<accession>A0A0B1P0U5</accession>
<dbReference type="GO" id="GO:0004140">
    <property type="term" value="F:dephospho-CoA kinase activity"/>
    <property type="evidence" value="ECO:0007669"/>
    <property type="project" value="TreeGrafter"/>
</dbReference>
<dbReference type="PANTHER" id="PTHR10695">
    <property type="entry name" value="DEPHOSPHO-COA KINASE-RELATED"/>
    <property type="match status" value="1"/>
</dbReference>
<keyword evidence="1" id="KW-0808">Transferase</keyword>
<dbReference type="GO" id="GO:0015937">
    <property type="term" value="P:coenzyme A biosynthetic process"/>
    <property type="evidence" value="ECO:0007669"/>
    <property type="project" value="TreeGrafter"/>
</dbReference>
<comment type="caution">
    <text evidence="1">The sequence shown here is derived from an EMBL/GenBank/DDBJ whole genome shotgun (WGS) entry which is preliminary data.</text>
</comment>
<dbReference type="GO" id="GO:0016779">
    <property type="term" value="F:nucleotidyltransferase activity"/>
    <property type="evidence" value="ECO:0007669"/>
    <property type="project" value="UniProtKB-KW"/>
</dbReference>
<dbReference type="InterPro" id="IPR014729">
    <property type="entry name" value="Rossmann-like_a/b/a_fold"/>
</dbReference>
<dbReference type="OrthoDB" id="330671at2759"/>
<sequence length="396" mass="43783">MAGSKTLFLLPSPPLEVTLQSVTEAYYKSLSLNLSALKDISVSTQLLVAVDWPALRGQLQAPRTKLFHEAQKLIGRLYLLINSICDELGLVIDSDLPVLVNPRIVLIDCSDLDSKSSAAWNSVTIAGPFLHLQSLSQTSNQWQQVLSTSDNAGQDLLVKYQMYSQQDLRFQHYDLETSSSSFCKPVDQKLPLNTMHNVVAVGGTFDYLHVGHKLLLTATALLLQPPSCTLSNSRLIIGITGDELLVNKKYSEYIKSWKQRQADVMEFLLSILLCTSETANDSVEISSFNDPKSNILSIHTKIEAYRTTIECVEIKDPFGPTITDKDITALIVSGETRTGGKAINQKRAENGIAPLEIYEIDVLDAQDVSCDSTKNFATKISSSQIRKLRAENALFK</sequence>
<reference evidence="1 2" key="1">
    <citation type="journal article" date="2014" name="BMC Genomics">
        <title>Adaptive genomic structural variation in the grape powdery mildew pathogen, Erysiphe necator.</title>
        <authorList>
            <person name="Jones L."/>
            <person name="Riaz S."/>
            <person name="Morales-Cruz A."/>
            <person name="Amrine K.C."/>
            <person name="McGuire B."/>
            <person name="Gubler W.D."/>
            <person name="Walker M.A."/>
            <person name="Cantu D."/>
        </authorList>
    </citation>
    <scope>NUCLEOTIDE SEQUENCE [LARGE SCALE GENOMIC DNA]</scope>
    <source>
        <strain evidence="2">c</strain>
    </source>
</reference>
<evidence type="ECO:0000313" key="1">
    <source>
        <dbReference type="EMBL" id="KHJ30905.1"/>
    </source>
</evidence>
<dbReference type="OMA" id="YRTTIEC"/>
<dbReference type="Gene3D" id="3.40.50.620">
    <property type="entry name" value="HUPs"/>
    <property type="match status" value="1"/>
</dbReference>
<organism evidence="1 2">
    <name type="scientific">Uncinula necator</name>
    <name type="common">Grape powdery mildew</name>
    <dbReference type="NCBI Taxonomy" id="52586"/>
    <lineage>
        <taxon>Eukaryota</taxon>
        <taxon>Fungi</taxon>
        <taxon>Dikarya</taxon>
        <taxon>Ascomycota</taxon>
        <taxon>Pezizomycotina</taxon>
        <taxon>Leotiomycetes</taxon>
        <taxon>Erysiphales</taxon>
        <taxon>Erysiphaceae</taxon>
        <taxon>Erysiphe</taxon>
    </lineage>
</organism>
<dbReference type="PANTHER" id="PTHR10695:SF46">
    <property type="entry name" value="BIFUNCTIONAL COENZYME A SYNTHASE-RELATED"/>
    <property type="match status" value="1"/>
</dbReference>
<dbReference type="EMBL" id="JNVN01003476">
    <property type="protein sequence ID" value="KHJ30905.1"/>
    <property type="molecule type" value="Genomic_DNA"/>
</dbReference>
<name>A0A0B1P0U5_UNCNE</name>
<evidence type="ECO:0000313" key="2">
    <source>
        <dbReference type="Proteomes" id="UP000030854"/>
    </source>
</evidence>
<keyword evidence="2" id="KW-1185">Reference proteome</keyword>